<evidence type="ECO:0000313" key="2">
    <source>
        <dbReference type="EMBL" id="KAK1570107.1"/>
    </source>
</evidence>
<accession>A0AAD8UYV1</accession>
<evidence type="ECO:0000313" key="3">
    <source>
        <dbReference type="Proteomes" id="UP001230504"/>
    </source>
</evidence>
<feature type="compositionally biased region" description="Polar residues" evidence="1">
    <location>
        <begin position="717"/>
        <end position="728"/>
    </location>
</feature>
<protein>
    <submittedName>
        <fullName evidence="2">Pfs domain-containing protein</fullName>
    </submittedName>
</protein>
<dbReference type="RefSeq" id="XP_060408271.1">
    <property type="nucleotide sequence ID" value="XM_060555934.1"/>
</dbReference>
<evidence type="ECO:0000256" key="1">
    <source>
        <dbReference type="SAM" id="MobiDB-lite"/>
    </source>
</evidence>
<sequence length="794" mass="88155">MTTRAALSVQHADFELHWDPVHFAEQQGYPDVAALHNALTISGSATNAQLLPCLSYLRQCWPLLGEDVLSGLTSSLAGGTETNVEKSLYDGTVVSYRLYGTDHIISCTGMVDSIVDVAEVLAWLGSALREAGSKYKIAYITPHISCASKTGSSFTNLDPSEKTRFVLRFEEQDTEYRETKVPNGLCWFGLFGNPVIARGFPVLRRGHDFDGLEIPLPVMAYLADANKLTLFNNQVLLKGFNVALVPSSRSGDIIAWHLVMNKTGERLPYYDDRILKLKTQDESISMWNVHGSRHVLGWTSEALCNIGSPDANYHDLWTDPDFVRPGFVLEKFIVQGGPEFLTFGVEIAVGKKDPSPAIRRGKDSYLESLELLENEYIVLYDTGTRQAWLSNGVNALLHLVRASLKENLVGSSSRHYIFTDSKLRESADPCSSRAAMDVLEDEDNLQMPILRPVFRGTGLGSGRSEIPSLFIDRVNQIRLCLEQLLDFQAQVNTPGMPLHLAPRSQLEGYVFMDIATRQRPKPRFVNMRQSKFSGNSWVDFTRTIGAITLFGHGFGNLITPAPGLAGLCDNWRLLPEGKNFLAVSNYDLMNILRKRGPQDARHFKLCTGLFWHRPAELFEDCVCKSRLNWGLQRPCDKVQVILPATSLRKLGGTTPPGPLDPRGAVIFGHSSRFPWRLPDKGDIEKDNEPEQVTDDSQESVAATRVSSPSIFSSPPSQDASTVPTQDTSQTGITTALNMEKASIHQDLQTMQDDPMTIDGSEVHAKESNRSIKRRWRTFMEWTGSSGQASGSGKN</sequence>
<dbReference type="AlphaFoldDB" id="A0AAD8UYV1"/>
<dbReference type="Proteomes" id="UP001230504">
    <property type="component" value="Unassembled WGS sequence"/>
</dbReference>
<feature type="compositionally biased region" description="Low complexity" evidence="1">
    <location>
        <begin position="706"/>
        <end position="716"/>
    </location>
</feature>
<organism evidence="2 3">
    <name type="scientific">Colletotrichum navitas</name>
    <dbReference type="NCBI Taxonomy" id="681940"/>
    <lineage>
        <taxon>Eukaryota</taxon>
        <taxon>Fungi</taxon>
        <taxon>Dikarya</taxon>
        <taxon>Ascomycota</taxon>
        <taxon>Pezizomycotina</taxon>
        <taxon>Sordariomycetes</taxon>
        <taxon>Hypocreomycetidae</taxon>
        <taxon>Glomerellales</taxon>
        <taxon>Glomerellaceae</taxon>
        <taxon>Colletotrichum</taxon>
        <taxon>Colletotrichum graminicola species complex</taxon>
    </lineage>
</organism>
<feature type="compositionally biased region" description="Basic and acidic residues" evidence="1">
    <location>
        <begin position="677"/>
        <end position="688"/>
    </location>
</feature>
<dbReference type="GeneID" id="85440174"/>
<feature type="region of interest" description="Disordered" evidence="1">
    <location>
        <begin position="677"/>
        <end position="728"/>
    </location>
</feature>
<proteinExistence type="predicted"/>
<keyword evidence="3" id="KW-1185">Reference proteome</keyword>
<reference evidence="2" key="1">
    <citation type="submission" date="2021-06" db="EMBL/GenBank/DDBJ databases">
        <title>Comparative genomics, transcriptomics and evolutionary studies reveal genomic signatures of adaptation to plant cell wall in hemibiotrophic fungi.</title>
        <authorList>
            <consortium name="DOE Joint Genome Institute"/>
            <person name="Baroncelli R."/>
            <person name="Diaz J.F."/>
            <person name="Benocci T."/>
            <person name="Peng M."/>
            <person name="Battaglia E."/>
            <person name="Haridas S."/>
            <person name="Andreopoulos W."/>
            <person name="Labutti K."/>
            <person name="Pangilinan J."/>
            <person name="Floch G.L."/>
            <person name="Makela M.R."/>
            <person name="Henrissat B."/>
            <person name="Grigoriev I.V."/>
            <person name="Crouch J.A."/>
            <person name="De Vries R.P."/>
            <person name="Sukno S.A."/>
            <person name="Thon M.R."/>
        </authorList>
    </citation>
    <scope>NUCLEOTIDE SEQUENCE</scope>
    <source>
        <strain evidence="2">CBS 125086</strain>
    </source>
</reference>
<gene>
    <name evidence="2" type="ORF">LY79DRAFT_527431</name>
</gene>
<name>A0AAD8UYV1_9PEZI</name>
<comment type="caution">
    <text evidence="2">The sequence shown here is derived from an EMBL/GenBank/DDBJ whole genome shotgun (WGS) entry which is preliminary data.</text>
</comment>
<dbReference type="EMBL" id="JAHLJV010000112">
    <property type="protein sequence ID" value="KAK1570107.1"/>
    <property type="molecule type" value="Genomic_DNA"/>
</dbReference>